<dbReference type="InterPro" id="IPR015890">
    <property type="entry name" value="Chorismate_C"/>
</dbReference>
<dbReference type="InterPro" id="IPR005801">
    <property type="entry name" value="ADC_synthase"/>
</dbReference>
<dbReference type="RefSeq" id="WP_114353150.1">
    <property type="nucleotide sequence ID" value="NZ_QPJJ01000008.1"/>
</dbReference>
<accession>A0A368XLU1</accession>
<dbReference type="GO" id="GO:0009396">
    <property type="term" value="P:folic acid-containing compound biosynthetic process"/>
    <property type="evidence" value="ECO:0007669"/>
    <property type="project" value="InterPro"/>
</dbReference>
<dbReference type="EMBL" id="QPJJ01000008">
    <property type="protein sequence ID" value="RCW67004.1"/>
    <property type="molecule type" value="Genomic_DNA"/>
</dbReference>
<dbReference type="InterPro" id="IPR043131">
    <property type="entry name" value="BCAT-like_N"/>
</dbReference>
<dbReference type="Gene3D" id="3.30.470.10">
    <property type="match status" value="1"/>
</dbReference>
<dbReference type="PANTHER" id="PTHR11236:SF50">
    <property type="entry name" value="AMINODEOXYCHORISMATE SYNTHASE COMPONENT 1"/>
    <property type="match status" value="1"/>
</dbReference>
<dbReference type="SUPFAM" id="SSF56752">
    <property type="entry name" value="D-aminoacid aminotransferase-like PLP-dependent enzymes"/>
    <property type="match status" value="1"/>
</dbReference>
<dbReference type="InterPro" id="IPR036038">
    <property type="entry name" value="Aminotransferase-like"/>
</dbReference>
<comment type="caution">
    <text evidence="2">The sequence shown here is derived from an EMBL/GenBank/DDBJ whole genome shotgun (WGS) entry which is preliminary data.</text>
</comment>
<dbReference type="Gene3D" id="3.20.10.10">
    <property type="entry name" value="D-amino Acid Aminotransferase, subunit A, domain 2"/>
    <property type="match status" value="1"/>
</dbReference>
<dbReference type="GO" id="GO:0046820">
    <property type="term" value="F:4-amino-4-deoxychorismate synthase activity"/>
    <property type="evidence" value="ECO:0007669"/>
    <property type="project" value="TreeGrafter"/>
</dbReference>
<dbReference type="Gene3D" id="3.60.120.10">
    <property type="entry name" value="Anthranilate synthase"/>
    <property type="match status" value="1"/>
</dbReference>
<evidence type="ECO:0000259" key="1">
    <source>
        <dbReference type="Pfam" id="PF00425"/>
    </source>
</evidence>
<name>A0A368XLU1_9BACI</name>
<dbReference type="Pfam" id="PF01063">
    <property type="entry name" value="Aminotran_4"/>
    <property type="match status" value="1"/>
</dbReference>
<dbReference type="NCBIfam" id="TIGR00553">
    <property type="entry name" value="pabB"/>
    <property type="match status" value="1"/>
</dbReference>
<dbReference type="PANTHER" id="PTHR11236">
    <property type="entry name" value="AMINOBENZOATE/ANTHRANILATE SYNTHASE"/>
    <property type="match status" value="1"/>
</dbReference>
<dbReference type="AlphaFoldDB" id="A0A368XLU1"/>
<dbReference type="SUPFAM" id="SSF56322">
    <property type="entry name" value="ADC synthase"/>
    <property type="match status" value="1"/>
</dbReference>
<dbReference type="OrthoDB" id="9803598at2"/>
<gene>
    <name evidence="2" type="ORF">DFR57_108100</name>
</gene>
<keyword evidence="3" id="KW-1185">Reference proteome</keyword>
<evidence type="ECO:0000313" key="3">
    <source>
        <dbReference type="Proteomes" id="UP000252585"/>
    </source>
</evidence>
<dbReference type="PRINTS" id="PR00095">
    <property type="entry name" value="ANTSNTHASEI"/>
</dbReference>
<sequence>MTQPYLQFDFTSALSNHHHLSFSDPIEILQTSNVNEIEGIFLKIEQALEKGYYVAGFVSYEAAPAFDASYNVGEASNFPLVWFGVFHEPLNEEKHDSEPYQLSDWKLNTSFRQYEHNVKTIKAAIKRGDTYQVNYTTRMTSKFTGSSFDFYQHLQANQSAKYSAYLNIGNYQILSASPELFFEKSENKIMTKPMKGTAKRGKTYSEDLSNKKELAESEKDQAENLMIVDLLRNDLGRIALTDSIRVPKLYEIETYPTVHQMTSTIEADIDPDKKVWDWFKALFPCGSITGAPKIETMKFIKALENTPRNIYCGAIGYITPKKEAIFNVPIRTVLIDKEKKSATYGTGSGITWDSTPENEFDEIWTKAKLLTVKPSSFELLESILLENGTYPLLNFHLNRLEKSASYFQFKFNKEAVKSALNEQATNFKDGNFKIRLTLNKNGDIKLDRNQITPTDSGINAAFSSNAVHSDDIFLYHKTTQRDVYLEADENLPASVQTALLWNENEEVTEFTIGNVVVEKDNKFYTPPVNCGLLAGTFREKLLLENKITEQIITKEDVKNADTIWFINSVRGWVKVNLL</sequence>
<dbReference type="GO" id="GO:0016829">
    <property type="term" value="F:lyase activity"/>
    <property type="evidence" value="ECO:0007669"/>
    <property type="project" value="UniProtKB-KW"/>
</dbReference>
<feature type="domain" description="Chorismate-utilising enzyme C-terminal" evidence="1">
    <location>
        <begin position="112"/>
        <end position="366"/>
    </location>
</feature>
<reference evidence="2 3" key="1">
    <citation type="submission" date="2018-07" db="EMBL/GenBank/DDBJ databases">
        <title>Genomic Encyclopedia of Type Strains, Phase IV (KMG-IV): sequencing the most valuable type-strain genomes for metagenomic binning, comparative biology and taxonomic classification.</title>
        <authorList>
            <person name="Goeker M."/>
        </authorList>
    </citation>
    <scope>NUCLEOTIDE SEQUENCE [LARGE SCALE GENOMIC DNA]</scope>
    <source>
        <strain evidence="2 3">DSM 27696</strain>
    </source>
</reference>
<dbReference type="Proteomes" id="UP000252585">
    <property type="component" value="Unassembled WGS sequence"/>
</dbReference>
<keyword evidence="2" id="KW-0456">Lyase</keyword>
<dbReference type="InterPro" id="IPR043132">
    <property type="entry name" value="BCAT-like_C"/>
</dbReference>
<dbReference type="InterPro" id="IPR005802">
    <property type="entry name" value="ADC_synth_comp_1"/>
</dbReference>
<dbReference type="InterPro" id="IPR019999">
    <property type="entry name" value="Anth_synth_I-like"/>
</dbReference>
<dbReference type="Pfam" id="PF00425">
    <property type="entry name" value="Chorismate_bind"/>
    <property type="match status" value="1"/>
</dbReference>
<dbReference type="InterPro" id="IPR001544">
    <property type="entry name" value="Aminotrans_IV"/>
</dbReference>
<dbReference type="GO" id="GO:0000162">
    <property type="term" value="P:L-tryptophan biosynthetic process"/>
    <property type="evidence" value="ECO:0007669"/>
    <property type="project" value="TreeGrafter"/>
</dbReference>
<evidence type="ECO:0000313" key="2">
    <source>
        <dbReference type="EMBL" id="RCW67004.1"/>
    </source>
</evidence>
<organism evidence="2 3">
    <name type="scientific">Saliterribacillus persicus</name>
    <dbReference type="NCBI Taxonomy" id="930114"/>
    <lineage>
        <taxon>Bacteria</taxon>
        <taxon>Bacillati</taxon>
        <taxon>Bacillota</taxon>
        <taxon>Bacilli</taxon>
        <taxon>Bacillales</taxon>
        <taxon>Bacillaceae</taxon>
        <taxon>Saliterribacillus</taxon>
    </lineage>
</organism>
<proteinExistence type="predicted"/>
<protein>
    <submittedName>
        <fullName evidence="2">Aminodeoxychorismate synthase subunit I /aminodeoxychorismate lyase apoprotein</fullName>
    </submittedName>
</protein>